<evidence type="ECO:0000256" key="1">
    <source>
        <dbReference type="SAM" id="MobiDB-lite"/>
    </source>
</evidence>
<name>B6GXZ6_PENRW</name>
<keyword evidence="3" id="KW-1185">Reference proteome</keyword>
<proteinExistence type="predicted"/>
<dbReference type="EMBL" id="AM920427">
    <property type="protein sequence ID" value="CAP80454.1"/>
    <property type="molecule type" value="Genomic_DNA"/>
</dbReference>
<organism evidence="2 3">
    <name type="scientific">Penicillium rubens (strain ATCC 28089 / DSM 1075 / NRRL 1951 / Wisconsin 54-1255)</name>
    <name type="common">Penicillium chrysogenum</name>
    <dbReference type="NCBI Taxonomy" id="500485"/>
    <lineage>
        <taxon>Eukaryota</taxon>
        <taxon>Fungi</taxon>
        <taxon>Dikarya</taxon>
        <taxon>Ascomycota</taxon>
        <taxon>Pezizomycotina</taxon>
        <taxon>Eurotiomycetes</taxon>
        <taxon>Eurotiomycetidae</taxon>
        <taxon>Eurotiales</taxon>
        <taxon>Aspergillaceae</taxon>
        <taxon>Penicillium</taxon>
        <taxon>Penicillium chrysogenum species complex</taxon>
    </lineage>
</organism>
<dbReference type="VEuPathDB" id="FungiDB:PCH_Pc12g08270"/>
<feature type="region of interest" description="Disordered" evidence="1">
    <location>
        <begin position="1"/>
        <end position="42"/>
    </location>
</feature>
<dbReference type="AlphaFoldDB" id="B6GXZ6"/>
<accession>B6GXZ6</accession>
<reference evidence="2 3" key="1">
    <citation type="journal article" date="2008" name="Nat. Biotechnol.">
        <title>Genome sequencing and analysis of the filamentous fungus Penicillium chrysogenum.</title>
        <authorList>
            <person name="van den Berg M.A."/>
            <person name="Albang R."/>
            <person name="Albermann K."/>
            <person name="Badger J.H."/>
            <person name="Daran J.-M."/>
            <person name="Driessen A.J.M."/>
            <person name="Garcia-Estrada C."/>
            <person name="Fedorova N.D."/>
            <person name="Harris D.M."/>
            <person name="Heijne W.H.M."/>
            <person name="Joardar V.S."/>
            <person name="Kiel J.A.K.W."/>
            <person name="Kovalchuk A."/>
            <person name="Martin J.F."/>
            <person name="Nierman W.C."/>
            <person name="Nijland J.G."/>
            <person name="Pronk J.T."/>
            <person name="Roubos J.A."/>
            <person name="van der Klei I.J."/>
            <person name="van Peij N.N.M.E."/>
            <person name="Veenhuis M."/>
            <person name="von Doehren H."/>
            <person name="Wagner C."/>
            <person name="Wortman J.R."/>
            <person name="Bovenberg R.A.L."/>
        </authorList>
    </citation>
    <scope>NUCLEOTIDE SEQUENCE [LARGE SCALE GENOMIC DNA]</scope>
    <source>
        <strain evidence="3">ATCC 28089 / DSM 1075 / NRRL 1951 / Wisconsin 54-1255</strain>
    </source>
</reference>
<dbReference type="Proteomes" id="UP000000724">
    <property type="component" value="Contig Pc00c12"/>
</dbReference>
<sequence>MVEPDGDLNRRKGQLGRKDKEISLPGWGPSCTPARQQPGSQDRYYVAGHKPCEPLCVDGSVKPMEVTTKRTAHQCSNFIAREKTREAHQSNGSRMRPQKSAVAKPIERLVQLPRVIEPWRAF</sequence>
<evidence type="ECO:0000313" key="3">
    <source>
        <dbReference type="Proteomes" id="UP000000724"/>
    </source>
</evidence>
<gene>
    <name evidence="2" type="ORF">Pc12g08270</name>
    <name evidence="2" type="ORF">PCH_Pc12g08270</name>
</gene>
<evidence type="ECO:0000313" key="2">
    <source>
        <dbReference type="EMBL" id="CAP80454.1"/>
    </source>
</evidence>
<dbReference type="HOGENOM" id="CLU_2027481_0_0_1"/>
<protein>
    <submittedName>
        <fullName evidence="2">Uncharacterized protein</fullName>
    </submittedName>
</protein>